<keyword evidence="1" id="KW-0812">Transmembrane</keyword>
<protein>
    <submittedName>
        <fullName evidence="2">Uncharacterized protein</fullName>
    </submittedName>
</protein>
<dbReference type="AlphaFoldDB" id="A0A6M6BG88"/>
<feature type="transmembrane region" description="Helical" evidence="1">
    <location>
        <begin position="33"/>
        <end position="52"/>
    </location>
</feature>
<accession>A0A6M6BG88</accession>
<evidence type="ECO:0000313" key="2">
    <source>
        <dbReference type="EMBL" id="QJX46868.1"/>
    </source>
</evidence>
<dbReference type="KEGG" id="hts:HMJ29_07950"/>
<evidence type="ECO:0000313" key="3">
    <source>
        <dbReference type="Proteomes" id="UP000501623"/>
    </source>
</evidence>
<dbReference type="Proteomes" id="UP000501623">
    <property type="component" value="Chromosome"/>
</dbReference>
<dbReference type="RefSeq" id="WP_171590972.1">
    <property type="nucleotide sequence ID" value="NZ_CP053538.1"/>
</dbReference>
<keyword evidence="3" id="KW-1185">Reference proteome</keyword>
<keyword evidence="1" id="KW-1133">Transmembrane helix</keyword>
<dbReference type="EMBL" id="CP053538">
    <property type="protein sequence ID" value="QJX46868.1"/>
    <property type="molecule type" value="Genomic_DNA"/>
</dbReference>
<sequence length="97" mass="10122">MAISAEFAASAGFTVSTSFPADAAVVGLGVAAAVLPAVDLATGVVAFVWACAELENSKTAIKLIREAKNFICVLVKFIERYGVPKANRFVLRFALSA</sequence>
<keyword evidence="1" id="KW-0472">Membrane</keyword>
<organism evidence="2 3">
    <name type="scientific">Hymenobacter taeanensis</name>
    <dbReference type="NCBI Taxonomy" id="2735321"/>
    <lineage>
        <taxon>Bacteria</taxon>
        <taxon>Pseudomonadati</taxon>
        <taxon>Bacteroidota</taxon>
        <taxon>Cytophagia</taxon>
        <taxon>Cytophagales</taxon>
        <taxon>Hymenobacteraceae</taxon>
        <taxon>Hymenobacter</taxon>
    </lineage>
</organism>
<proteinExistence type="predicted"/>
<reference evidence="2 3" key="1">
    <citation type="submission" date="2020-05" db="EMBL/GenBank/DDBJ databases">
        <title>Complete genome sequence of Hymenobacter sp. TS19 in Coasted Sand Dune.</title>
        <authorList>
            <person name="Lee J.-H."/>
            <person name="Jung J.-H."/>
            <person name="Jeong S."/>
            <person name="Zhao L."/>
            <person name="Kim M.-K."/>
            <person name="Seo H.-S."/>
            <person name="Lim S."/>
        </authorList>
    </citation>
    <scope>NUCLEOTIDE SEQUENCE [LARGE SCALE GENOMIC DNA]</scope>
    <source>
        <strain evidence="2 3">TS19</strain>
    </source>
</reference>
<name>A0A6M6BG88_9BACT</name>
<evidence type="ECO:0000256" key="1">
    <source>
        <dbReference type="SAM" id="Phobius"/>
    </source>
</evidence>
<gene>
    <name evidence="2" type="ORF">HMJ29_07950</name>
</gene>